<evidence type="ECO:0000256" key="2">
    <source>
        <dbReference type="SAM" id="Phobius"/>
    </source>
</evidence>
<protein>
    <submittedName>
        <fullName evidence="3">Uncharacterized protein</fullName>
    </submittedName>
</protein>
<dbReference type="AlphaFoldDB" id="A0A8X8W239"/>
<keyword evidence="2" id="KW-0472">Membrane</keyword>
<gene>
    <name evidence="3" type="ORF">SASPL_151814</name>
</gene>
<dbReference type="Pfam" id="PF03140">
    <property type="entry name" value="DUF247"/>
    <property type="match status" value="1"/>
</dbReference>
<dbReference type="EMBL" id="PNBA02000021">
    <property type="protein sequence ID" value="KAG6386646.1"/>
    <property type="molecule type" value="Genomic_DNA"/>
</dbReference>
<evidence type="ECO:0000313" key="3">
    <source>
        <dbReference type="EMBL" id="KAG6386646.1"/>
    </source>
</evidence>
<name>A0A8X8W239_SALSN</name>
<dbReference type="PANTHER" id="PTHR31170:SF25">
    <property type="entry name" value="BNAA09G04570D PROTEIN"/>
    <property type="match status" value="1"/>
</dbReference>
<dbReference type="Proteomes" id="UP000298416">
    <property type="component" value="Unassembled WGS sequence"/>
</dbReference>
<reference evidence="3" key="2">
    <citation type="submission" date="2020-08" db="EMBL/GenBank/DDBJ databases">
        <title>Plant Genome Project.</title>
        <authorList>
            <person name="Zhang R.-G."/>
        </authorList>
    </citation>
    <scope>NUCLEOTIDE SEQUENCE</scope>
    <source>
        <strain evidence="3">Huo1</strain>
        <tissue evidence="3">Leaf</tissue>
    </source>
</reference>
<dbReference type="InterPro" id="IPR004158">
    <property type="entry name" value="DUF247_pln"/>
</dbReference>
<proteinExistence type="predicted"/>
<comment type="caution">
    <text evidence="3">The sequence shown here is derived from an EMBL/GenBank/DDBJ whole genome shotgun (WGS) entry which is preliminary data.</text>
</comment>
<sequence length="681" mass="75482">MADINVKTPGAVNVDIPNAVEETPGAVNVNIPNAVEETPGAVNVDIPNAVEQTPGAVNVDISNAVEETPGAVNVDFPNAVEETPGAVNVDIPNAVEETPGAVNVDIPNAVEETPGAVNVDISNAVEETPGAVNVDIPNAVEETPGAVNVDIPNAVEETPGAVNVDIPNAVEETPGAVNVDISNAVEETPGAVNVDFPNVVEETPGAVNVDISNAVEETPGAVNVDISNAVEETSGAVNVDIHEIVEENPGAVSVDVQSGWRVLHRVPKYMRKETKRMKEIYDPVVVSLGPYHCNTPELKLLVPLKNEVLDLFCGGAARKSSLQSKVSERIDEIRHFYGGVKGKGKGKDKGKDTDKDKDGEKLDEMMLRDACFLVCYMRGFCDKEKNIYGVISQRLGMSGLLFMHRDMFILENQIPFWLISLINNQCDEESGEFLLREFLSFNVFGERRKAKLPWEREGEQEPLHLLEAFHRTYLQHDKNHRSKKSQQPNGREGSLRTEWQRRNSPFRSVKKLQSKGIDFRQSSNCLTDIKFTKAQLQLPSFCFTSDSKVFFSNLIAFEMSPDTVTDYGVTSYFNFMKTLIHKPKDVKVLREKGILYSLLAKDEEVVEMFKSIDTYGYSNDDLLCDVKKSIEEHCNNKTRTWMAEFINTYFQTPWTAIALAAAIFLLCLTFLQTYFTIYPRK</sequence>
<reference evidence="3" key="1">
    <citation type="submission" date="2018-01" db="EMBL/GenBank/DDBJ databases">
        <authorList>
            <person name="Mao J.F."/>
        </authorList>
    </citation>
    <scope>NUCLEOTIDE SEQUENCE</scope>
    <source>
        <strain evidence="3">Huo1</strain>
        <tissue evidence="3">Leaf</tissue>
    </source>
</reference>
<feature type="region of interest" description="Disordered" evidence="1">
    <location>
        <begin position="477"/>
        <end position="498"/>
    </location>
</feature>
<dbReference type="PANTHER" id="PTHR31170">
    <property type="entry name" value="BNAC04G53230D PROTEIN"/>
    <property type="match status" value="1"/>
</dbReference>
<keyword evidence="4" id="KW-1185">Reference proteome</keyword>
<evidence type="ECO:0000313" key="4">
    <source>
        <dbReference type="Proteomes" id="UP000298416"/>
    </source>
</evidence>
<keyword evidence="2" id="KW-1133">Transmembrane helix</keyword>
<accession>A0A8X8W239</accession>
<organism evidence="3">
    <name type="scientific">Salvia splendens</name>
    <name type="common">Scarlet sage</name>
    <dbReference type="NCBI Taxonomy" id="180675"/>
    <lineage>
        <taxon>Eukaryota</taxon>
        <taxon>Viridiplantae</taxon>
        <taxon>Streptophyta</taxon>
        <taxon>Embryophyta</taxon>
        <taxon>Tracheophyta</taxon>
        <taxon>Spermatophyta</taxon>
        <taxon>Magnoliopsida</taxon>
        <taxon>eudicotyledons</taxon>
        <taxon>Gunneridae</taxon>
        <taxon>Pentapetalae</taxon>
        <taxon>asterids</taxon>
        <taxon>lamiids</taxon>
        <taxon>Lamiales</taxon>
        <taxon>Lamiaceae</taxon>
        <taxon>Nepetoideae</taxon>
        <taxon>Mentheae</taxon>
        <taxon>Salviinae</taxon>
        <taxon>Salvia</taxon>
        <taxon>Salvia subgen. Calosphace</taxon>
        <taxon>core Calosphace</taxon>
    </lineage>
</organism>
<evidence type="ECO:0000256" key="1">
    <source>
        <dbReference type="SAM" id="MobiDB-lite"/>
    </source>
</evidence>
<feature type="transmembrane region" description="Helical" evidence="2">
    <location>
        <begin position="654"/>
        <end position="677"/>
    </location>
</feature>
<keyword evidence="2" id="KW-0812">Transmembrane</keyword>